<dbReference type="SMART" id="SM00066">
    <property type="entry name" value="GAL4"/>
    <property type="match status" value="1"/>
</dbReference>
<dbReference type="InterPro" id="IPR007219">
    <property type="entry name" value="XnlR_reg_dom"/>
</dbReference>
<keyword evidence="7" id="KW-0472">Membrane</keyword>
<dbReference type="Proteomes" id="UP000070544">
    <property type="component" value="Unassembled WGS sequence"/>
</dbReference>
<proteinExistence type="predicted"/>
<dbReference type="InterPro" id="IPR050815">
    <property type="entry name" value="TF_fung"/>
</dbReference>
<keyword evidence="4" id="KW-0804">Transcription</keyword>
<dbReference type="EMBL" id="KQ965756">
    <property type="protein sequence ID" value="KXS16092.1"/>
    <property type="molecule type" value="Genomic_DNA"/>
</dbReference>
<dbReference type="GO" id="GO:0003677">
    <property type="term" value="F:DNA binding"/>
    <property type="evidence" value="ECO:0007669"/>
    <property type="project" value="InterPro"/>
</dbReference>
<keyword evidence="10" id="KW-1185">Reference proteome</keyword>
<dbReference type="Pfam" id="PF04082">
    <property type="entry name" value="Fungal_trans"/>
    <property type="match status" value="1"/>
</dbReference>
<dbReference type="SUPFAM" id="SSF57701">
    <property type="entry name" value="Zn2/Cys6 DNA-binding domain"/>
    <property type="match status" value="1"/>
</dbReference>
<evidence type="ECO:0000313" key="10">
    <source>
        <dbReference type="Proteomes" id="UP000070544"/>
    </source>
</evidence>
<dbReference type="CDD" id="cd00067">
    <property type="entry name" value="GAL4"/>
    <property type="match status" value="1"/>
</dbReference>
<evidence type="ECO:0000313" key="9">
    <source>
        <dbReference type="EMBL" id="KXS16092.1"/>
    </source>
</evidence>
<accession>A0A139AGY7</accession>
<evidence type="ECO:0000256" key="3">
    <source>
        <dbReference type="ARBA" id="ARBA00023015"/>
    </source>
</evidence>
<feature type="compositionally biased region" description="Polar residues" evidence="6">
    <location>
        <begin position="109"/>
        <end position="118"/>
    </location>
</feature>
<dbReference type="AlphaFoldDB" id="A0A139AGY7"/>
<dbReference type="Pfam" id="PF00172">
    <property type="entry name" value="Zn_clus"/>
    <property type="match status" value="1"/>
</dbReference>
<reference evidence="9 10" key="1">
    <citation type="journal article" date="2015" name="Genome Biol. Evol.">
        <title>Phylogenomic analyses indicate that early fungi evolved digesting cell walls of algal ancestors of land plants.</title>
        <authorList>
            <person name="Chang Y."/>
            <person name="Wang S."/>
            <person name="Sekimoto S."/>
            <person name="Aerts A.L."/>
            <person name="Choi C."/>
            <person name="Clum A."/>
            <person name="LaButti K.M."/>
            <person name="Lindquist E.A."/>
            <person name="Yee Ngan C."/>
            <person name="Ohm R.A."/>
            <person name="Salamov A.A."/>
            <person name="Grigoriev I.V."/>
            <person name="Spatafora J.W."/>
            <person name="Berbee M.L."/>
        </authorList>
    </citation>
    <scope>NUCLEOTIDE SEQUENCE [LARGE SCALE GENOMIC DNA]</scope>
    <source>
        <strain evidence="9 10">JEL478</strain>
    </source>
</reference>
<dbReference type="SMART" id="SM00906">
    <property type="entry name" value="Fungal_trans"/>
    <property type="match status" value="1"/>
</dbReference>
<dbReference type="PROSITE" id="PS50048">
    <property type="entry name" value="ZN2_CY6_FUNGAL_2"/>
    <property type="match status" value="1"/>
</dbReference>
<evidence type="ECO:0000256" key="2">
    <source>
        <dbReference type="ARBA" id="ARBA00022723"/>
    </source>
</evidence>
<keyword evidence="5" id="KW-0539">Nucleus</keyword>
<name>A0A139AGY7_GONPJ</name>
<keyword evidence="3" id="KW-0805">Transcription regulation</keyword>
<dbReference type="PANTHER" id="PTHR47338">
    <property type="entry name" value="ZN(II)2CYS6 TRANSCRIPTION FACTOR (EUROFUNG)-RELATED"/>
    <property type="match status" value="1"/>
</dbReference>
<evidence type="ECO:0000256" key="1">
    <source>
        <dbReference type="ARBA" id="ARBA00004123"/>
    </source>
</evidence>
<dbReference type="InterPro" id="IPR001138">
    <property type="entry name" value="Zn2Cys6_DnaBD"/>
</dbReference>
<dbReference type="OrthoDB" id="2123952at2759"/>
<dbReference type="GO" id="GO:0006351">
    <property type="term" value="P:DNA-templated transcription"/>
    <property type="evidence" value="ECO:0007669"/>
    <property type="project" value="InterPro"/>
</dbReference>
<feature type="region of interest" description="Disordered" evidence="6">
    <location>
        <begin position="102"/>
        <end position="126"/>
    </location>
</feature>
<feature type="region of interest" description="Disordered" evidence="6">
    <location>
        <begin position="1"/>
        <end position="36"/>
    </location>
</feature>
<feature type="transmembrane region" description="Helical" evidence="7">
    <location>
        <begin position="599"/>
        <end position="619"/>
    </location>
</feature>
<keyword evidence="2" id="KW-0479">Metal-binding</keyword>
<dbReference type="InterPro" id="IPR036864">
    <property type="entry name" value="Zn2-C6_fun-type_DNA-bd_sf"/>
</dbReference>
<dbReference type="CDD" id="cd12148">
    <property type="entry name" value="fungal_TF_MHR"/>
    <property type="match status" value="1"/>
</dbReference>
<evidence type="ECO:0000259" key="8">
    <source>
        <dbReference type="PROSITE" id="PS50048"/>
    </source>
</evidence>
<evidence type="ECO:0000256" key="5">
    <source>
        <dbReference type="ARBA" id="ARBA00023242"/>
    </source>
</evidence>
<evidence type="ECO:0000256" key="4">
    <source>
        <dbReference type="ARBA" id="ARBA00023163"/>
    </source>
</evidence>
<sequence length="633" mass="70533">MPTVKRKRTPDDDVSDDDDGLNAGESGAPRRTKVSKACNACKDKHDRCDGGEPICANCRRRGTECSYERVRQAPGPQRGWLNNLKNRIISLESLLLDQKQGESAGVNPTEASSGVNVRSRSEVSEGNGKKEKLRTILDDALNRLELLVVELGQQRSGERQWLSNAENPTMCKAVAPESDPAFLELLNQVDFFPDVENATKDAILDLGNPSALGDIFAPFNGLYRVPETVTLGDGSMGDSENLFSVAHLTRPLSLFDDCDPLPPAEVLNELFAQYFKHTWEYRFIYPAHPMVHRPTFMSTISSQNPLLIYAMLAHGSSCLDVDPSNSRQLALAFFARCKKLVFPALSDSLAGVWLVQALLIMAQFANCLERTLSYSLLGLCVSKSREMGLHIDPDIANRSESPAIHSEKWIENEERRRTGWAVYVLDRIAAVGNSRSPILVDRDLSLSAPCSDELWEANPFGLLRGESSPGSSDSGRDDSRESVLELYTIIGKAQLLKLWQDTKKLPTVLVEFEGPLSTWHDNFIRHCPGASEPPFSARFDAELARGLLIYHFAGVIVNTPFDIVSAPASWVASDNYRKALFHWICVRQMIQRFHRMGKWLSSFGLFCIFHCALVSVASIRCRYRLLTEVCPQP</sequence>
<comment type="subcellular location">
    <subcellularLocation>
        <location evidence="1">Nucleus</location>
    </subcellularLocation>
</comment>
<keyword evidence="7" id="KW-1133">Transmembrane helix</keyword>
<evidence type="ECO:0000256" key="7">
    <source>
        <dbReference type="SAM" id="Phobius"/>
    </source>
</evidence>
<dbReference type="GO" id="GO:0008270">
    <property type="term" value="F:zinc ion binding"/>
    <property type="evidence" value="ECO:0007669"/>
    <property type="project" value="InterPro"/>
</dbReference>
<keyword evidence="7" id="KW-0812">Transmembrane</keyword>
<gene>
    <name evidence="9" type="ORF">M427DRAFT_300573</name>
</gene>
<dbReference type="PROSITE" id="PS00463">
    <property type="entry name" value="ZN2_CY6_FUNGAL_1"/>
    <property type="match status" value="1"/>
</dbReference>
<evidence type="ECO:0000256" key="6">
    <source>
        <dbReference type="SAM" id="MobiDB-lite"/>
    </source>
</evidence>
<dbReference type="GO" id="GO:0000981">
    <property type="term" value="F:DNA-binding transcription factor activity, RNA polymerase II-specific"/>
    <property type="evidence" value="ECO:0007669"/>
    <property type="project" value="InterPro"/>
</dbReference>
<dbReference type="GO" id="GO:0005634">
    <property type="term" value="C:nucleus"/>
    <property type="evidence" value="ECO:0007669"/>
    <property type="project" value="UniProtKB-SubCell"/>
</dbReference>
<feature type="domain" description="Zn(2)-C6 fungal-type" evidence="8">
    <location>
        <begin position="37"/>
        <end position="67"/>
    </location>
</feature>
<dbReference type="Gene3D" id="4.10.240.10">
    <property type="entry name" value="Zn(2)-C6 fungal-type DNA-binding domain"/>
    <property type="match status" value="1"/>
</dbReference>
<dbReference type="PANTHER" id="PTHR47338:SF5">
    <property type="entry name" value="ZN(II)2CYS6 TRANSCRIPTION FACTOR (EUROFUNG)"/>
    <property type="match status" value="1"/>
</dbReference>
<protein>
    <recommendedName>
        <fullName evidence="8">Zn(2)-C6 fungal-type domain-containing protein</fullName>
    </recommendedName>
</protein>
<organism evidence="9 10">
    <name type="scientific">Gonapodya prolifera (strain JEL478)</name>
    <name type="common">Monoblepharis prolifera</name>
    <dbReference type="NCBI Taxonomy" id="1344416"/>
    <lineage>
        <taxon>Eukaryota</taxon>
        <taxon>Fungi</taxon>
        <taxon>Fungi incertae sedis</taxon>
        <taxon>Chytridiomycota</taxon>
        <taxon>Chytridiomycota incertae sedis</taxon>
        <taxon>Monoblepharidomycetes</taxon>
        <taxon>Monoblepharidales</taxon>
        <taxon>Gonapodyaceae</taxon>
        <taxon>Gonapodya</taxon>
    </lineage>
</organism>